<feature type="transmembrane region" description="Helical" evidence="1">
    <location>
        <begin position="97"/>
        <end position="116"/>
    </location>
</feature>
<proteinExistence type="predicted"/>
<feature type="transmembrane region" description="Helical" evidence="1">
    <location>
        <begin position="128"/>
        <end position="151"/>
    </location>
</feature>
<dbReference type="Proteomes" id="UP000241447">
    <property type="component" value="Chromosome"/>
</dbReference>
<dbReference type="KEGG" id="cbak:DA792_09290"/>
<sequence length="163" mass="18727">MKEQSKKTKMSLRGLWRFLTLALVDIFLAPFIAVIFIFGFNISDPFSNDIPPGDGVWHYYISLCALVFLAYLIVFYGIMSIITILLSRKLNVRRRALVRLGTFILWLGLFVRVELIEADFDVLVWVRTSIFVGAPLVWGGLCSSLLSEYVWERLSKRNKSRSA</sequence>
<feature type="transmembrane region" description="Helical" evidence="1">
    <location>
        <begin position="21"/>
        <end position="40"/>
    </location>
</feature>
<keyword evidence="1" id="KW-0472">Membrane</keyword>
<feature type="transmembrane region" description="Helical" evidence="1">
    <location>
        <begin position="60"/>
        <end position="85"/>
    </location>
</feature>
<keyword evidence="1" id="KW-0812">Transmembrane</keyword>
<dbReference type="AlphaFoldDB" id="A0A2R4M2B9"/>
<accession>A0A2R4M2B9</accession>
<keyword evidence="1" id="KW-1133">Transmembrane helix</keyword>
<protein>
    <submittedName>
        <fullName evidence="2">Uncharacterized protein</fullName>
    </submittedName>
</protein>
<gene>
    <name evidence="2" type="ORF">DA792_09290</name>
</gene>
<dbReference type="EMBL" id="CP028475">
    <property type="protein sequence ID" value="AVW91249.1"/>
    <property type="molecule type" value="Genomic_DNA"/>
</dbReference>
<dbReference type="RefSeq" id="WP_107719695.1">
    <property type="nucleotide sequence ID" value="NZ_CP028475.1"/>
</dbReference>
<evidence type="ECO:0000313" key="2">
    <source>
        <dbReference type="EMBL" id="AVW91249.1"/>
    </source>
</evidence>
<organism evidence="2 3">
    <name type="scientific">Celeribacter baekdonensis</name>
    <dbReference type="NCBI Taxonomy" id="875171"/>
    <lineage>
        <taxon>Bacteria</taxon>
        <taxon>Pseudomonadati</taxon>
        <taxon>Pseudomonadota</taxon>
        <taxon>Alphaproteobacteria</taxon>
        <taxon>Rhodobacterales</taxon>
        <taxon>Roseobacteraceae</taxon>
        <taxon>Celeribacter</taxon>
    </lineage>
</organism>
<evidence type="ECO:0000256" key="1">
    <source>
        <dbReference type="SAM" id="Phobius"/>
    </source>
</evidence>
<dbReference type="OrthoDB" id="7850783at2"/>
<name>A0A2R4M2B9_9RHOB</name>
<evidence type="ECO:0000313" key="3">
    <source>
        <dbReference type="Proteomes" id="UP000241447"/>
    </source>
</evidence>
<reference evidence="2 3" key="1">
    <citation type="submission" date="2018-03" db="EMBL/GenBank/DDBJ databases">
        <title>The Complete Genome of Celeribacter baekdonensis strain LH4, a Thiosulfate-Oxidizing Alphaproteobacterium Isolated from Gulf of Mexico Continental Slope Sediments.</title>
        <authorList>
            <person name="Flood B.E."/>
            <person name="Bailey J.V."/>
            <person name="Leprich D."/>
        </authorList>
    </citation>
    <scope>NUCLEOTIDE SEQUENCE [LARGE SCALE GENOMIC DNA]</scope>
    <source>
        <strain evidence="2 3">LH4</strain>
    </source>
</reference>